<dbReference type="InterPro" id="IPR000719">
    <property type="entry name" value="Prot_kinase_dom"/>
</dbReference>
<dbReference type="CDD" id="cd14014">
    <property type="entry name" value="STKc_PknB_like"/>
    <property type="match status" value="1"/>
</dbReference>
<dbReference type="EC" id="2.7.11.1" evidence="1"/>
<evidence type="ECO:0000256" key="1">
    <source>
        <dbReference type="ARBA" id="ARBA00012513"/>
    </source>
</evidence>
<proteinExistence type="predicted"/>
<keyword evidence="5" id="KW-0067">ATP-binding</keyword>
<feature type="region of interest" description="Disordered" evidence="6">
    <location>
        <begin position="415"/>
        <end position="440"/>
    </location>
</feature>
<dbReference type="PROSITE" id="PS50011">
    <property type="entry name" value="PROTEIN_KINASE_DOM"/>
    <property type="match status" value="1"/>
</dbReference>
<accession>A0ABX0GAQ1</accession>
<dbReference type="PROSITE" id="PS00109">
    <property type="entry name" value="PROTEIN_KINASE_TYR"/>
    <property type="match status" value="1"/>
</dbReference>
<dbReference type="SUPFAM" id="SSF56112">
    <property type="entry name" value="Protein kinase-like (PK-like)"/>
    <property type="match status" value="1"/>
</dbReference>
<comment type="caution">
    <text evidence="8">The sequence shown here is derived from an EMBL/GenBank/DDBJ whole genome shotgun (WGS) entry which is preliminary data.</text>
</comment>
<organism evidence="8 9">
    <name type="scientific">Rhodobacter calidifons</name>
    <dbReference type="NCBI Taxonomy" id="2715277"/>
    <lineage>
        <taxon>Bacteria</taxon>
        <taxon>Pseudomonadati</taxon>
        <taxon>Pseudomonadota</taxon>
        <taxon>Alphaproteobacteria</taxon>
        <taxon>Rhodobacterales</taxon>
        <taxon>Rhodobacter group</taxon>
        <taxon>Rhodobacter</taxon>
    </lineage>
</organism>
<evidence type="ECO:0000256" key="5">
    <source>
        <dbReference type="ARBA" id="ARBA00022840"/>
    </source>
</evidence>
<keyword evidence="9" id="KW-1185">Reference proteome</keyword>
<evidence type="ECO:0000256" key="3">
    <source>
        <dbReference type="ARBA" id="ARBA00022741"/>
    </source>
</evidence>
<evidence type="ECO:0000256" key="4">
    <source>
        <dbReference type="ARBA" id="ARBA00022777"/>
    </source>
</evidence>
<keyword evidence="8" id="KW-0723">Serine/threonine-protein kinase</keyword>
<keyword evidence="4 8" id="KW-0418">Kinase</keyword>
<dbReference type="PANTHER" id="PTHR43671:SF13">
    <property type="entry name" value="SERINE_THREONINE-PROTEIN KINASE NEK2"/>
    <property type="match status" value="1"/>
</dbReference>
<dbReference type="RefSeq" id="WP_166403939.1">
    <property type="nucleotide sequence ID" value="NZ_JAANHS010000013.1"/>
</dbReference>
<dbReference type="Gene3D" id="3.30.200.20">
    <property type="entry name" value="Phosphorylase Kinase, domain 1"/>
    <property type="match status" value="1"/>
</dbReference>
<sequence>MAQQTAAEPASDEVDDLIDELQPGAKLLKGQYTITRYINSGGFGITYLAKDSLDRDVVIKECFPSSVCRRSKVMVAARSRAHTAELRAIVQLFVREARSLAKIVHPNIVSVHQVFEDNGTAYMALDYIDGLDLQQIIDGEGKRPTPAEIVVLTEKLLKAVGFIHQNDMLHRDISPDNVLIDKKGEPILIDFGAAREKASQTNRAMSALRVVKDGYSPQEFYIAGSEQGPWSDLYALGATLYHLISGEAPVNGQARLGALAEDRPDPYTPLAGRFPGYPAGFLEAIDRALCTLPKQRLQTADAWLAMFSRQPAAAEPEPGTEDAVHRLVNDFQREEAQVAAQPVAPARPVSQPQPAASAAPAAVAPARKSPLPMLAGGVLVVALAGGVYAFLGGGPQAPGAAREAGAATGTAAVVQGSTAGTPTRGTAPDTATATASEPATETAVAPAVETAAATVSAPGLTTSAAPAIEPAPAPESSTVAEAAQVASDPAPAAETAAATAEPAAEAAPEAAVGTATAEAIATEPAVTETAAAAPEPAAEPAAAPAVEVKGTPAANQIAFAAWDAELPFTADDRIMGGKPTPVVLRVSPDANLAEVGNWLQRGLLIYGVNGTPTPTGTALTAAILNAMQVDPDGKARLVVEYAGSDLKRQTGLLTVGAVRLVGLVNGVSVRTAVIDGAWTTTVTGVTRPQLTTLRQGDILFRDKTTGIPLSTPDALETILRDLVARGAMQTEFSIIRNGKVDAATLQLAAAEAP</sequence>
<evidence type="ECO:0000313" key="8">
    <source>
        <dbReference type="EMBL" id="NHB77922.1"/>
    </source>
</evidence>
<dbReference type="Pfam" id="PF00069">
    <property type="entry name" value="Pkinase"/>
    <property type="match status" value="1"/>
</dbReference>
<keyword evidence="2" id="KW-0808">Transferase</keyword>
<evidence type="ECO:0000256" key="6">
    <source>
        <dbReference type="SAM" id="MobiDB-lite"/>
    </source>
</evidence>
<dbReference type="Proteomes" id="UP001515660">
    <property type="component" value="Unassembled WGS sequence"/>
</dbReference>
<dbReference type="InterPro" id="IPR011009">
    <property type="entry name" value="Kinase-like_dom_sf"/>
</dbReference>
<evidence type="ECO:0000256" key="2">
    <source>
        <dbReference type="ARBA" id="ARBA00022679"/>
    </source>
</evidence>
<dbReference type="InterPro" id="IPR050660">
    <property type="entry name" value="NEK_Ser/Thr_kinase"/>
</dbReference>
<dbReference type="GO" id="GO:0004674">
    <property type="term" value="F:protein serine/threonine kinase activity"/>
    <property type="evidence" value="ECO:0007669"/>
    <property type="project" value="UniProtKB-KW"/>
</dbReference>
<protein>
    <recommendedName>
        <fullName evidence="1">non-specific serine/threonine protein kinase</fullName>
        <ecNumber evidence="1">2.7.11.1</ecNumber>
    </recommendedName>
</protein>
<dbReference type="InterPro" id="IPR008266">
    <property type="entry name" value="Tyr_kinase_AS"/>
</dbReference>
<dbReference type="Gene3D" id="1.10.510.10">
    <property type="entry name" value="Transferase(Phosphotransferase) domain 1"/>
    <property type="match status" value="1"/>
</dbReference>
<gene>
    <name evidence="8" type="ORF">G8O29_14465</name>
</gene>
<feature type="region of interest" description="Disordered" evidence="6">
    <location>
        <begin position="463"/>
        <end position="493"/>
    </location>
</feature>
<reference evidence="8 9" key="1">
    <citation type="journal article" date="2022" name="Microorganisms">
        <title>Genome Sequence and Characterization of a Xanthorhodopsin-Containing, Aerobic Anoxygenic Phototrophic Rhodobacter Species, Isolated from Mesophilic Conditions at Yellowstone National Park.</title>
        <authorList>
            <person name="Kyndt J.A."/>
            <person name="Robertson S."/>
            <person name="Shoffstall I.B."/>
            <person name="Ramaley R.F."/>
            <person name="Meyer T.E."/>
        </authorList>
    </citation>
    <scope>NUCLEOTIDE SEQUENCE [LARGE SCALE GENOMIC DNA]</scope>
    <source>
        <strain evidence="8 9">M37P</strain>
    </source>
</reference>
<evidence type="ECO:0000259" key="7">
    <source>
        <dbReference type="PROSITE" id="PS50011"/>
    </source>
</evidence>
<feature type="domain" description="Protein kinase" evidence="7">
    <location>
        <begin position="32"/>
        <end position="313"/>
    </location>
</feature>
<keyword evidence="3" id="KW-0547">Nucleotide-binding</keyword>
<dbReference type="EMBL" id="JAANHS010000013">
    <property type="protein sequence ID" value="NHB77922.1"/>
    <property type="molecule type" value="Genomic_DNA"/>
</dbReference>
<dbReference type="PANTHER" id="PTHR43671">
    <property type="entry name" value="SERINE/THREONINE-PROTEIN KINASE NEK"/>
    <property type="match status" value="1"/>
</dbReference>
<evidence type="ECO:0000313" key="9">
    <source>
        <dbReference type="Proteomes" id="UP001515660"/>
    </source>
</evidence>
<name>A0ABX0GAQ1_9RHOB</name>